<organism evidence="1 2">
    <name type="scientific">Pseudomonas fluorescens</name>
    <dbReference type="NCBI Taxonomy" id="294"/>
    <lineage>
        <taxon>Bacteria</taxon>
        <taxon>Pseudomonadati</taxon>
        <taxon>Pseudomonadota</taxon>
        <taxon>Gammaproteobacteria</taxon>
        <taxon>Pseudomonadales</taxon>
        <taxon>Pseudomonadaceae</taxon>
        <taxon>Pseudomonas</taxon>
    </lineage>
</organism>
<gene>
    <name evidence="1" type="ORF">PS925_06177</name>
</gene>
<protein>
    <submittedName>
        <fullName evidence="1">Uncharacterized protein</fullName>
    </submittedName>
</protein>
<reference evidence="1 2" key="1">
    <citation type="submission" date="2019-09" db="EMBL/GenBank/DDBJ databases">
        <authorList>
            <person name="Chandra G."/>
            <person name="Truman W A."/>
        </authorList>
    </citation>
    <scope>NUCLEOTIDE SEQUENCE [LARGE SCALE GENOMIC DNA]</scope>
    <source>
        <strain evidence="1">PS925</strain>
    </source>
</reference>
<dbReference type="EMBL" id="CABVJG010000047">
    <property type="protein sequence ID" value="VVQ26309.1"/>
    <property type="molecule type" value="Genomic_DNA"/>
</dbReference>
<evidence type="ECO:0000313" key="2">
    <source>
        <dbReference type="Proteomes" id="UP000412311"/>
    </source>
</evidence>
<accession>A0A5E7VTU3</accession>
<sequence length="108" mass="11827">MGRPGDAGGLTDQRPTRCWQRWAKHYLGRNHTKSVAIALGETISGFGVAGDRFFEHLWLSAGVRHAEQQPQVIAGFTRVFGQFEQVAAAQVCLIALTFAKLIVATMSL</sequence>
<dbReference type="Proteomes" id="UP000412311">
    <property type="component" value="Unassembled WGS sequence"/>
</dbReference>
<proteinExistence type="predicted"/>
<evidence type="ECO:0000313" key="1">
    <source>
        <dbReference type="EMBL" id="VVQ26309.1"/>
    </source>
</evidence>
<dbReference type="AlphaFoldDB" id="A0A5E7VTU3"/>
<name>A0A5E7VTU3_PSEFL</name>